<dbReference type="AlphaFoldDB" id="A0AAN9LX88"/>
<name>A0AAN9LX88_PHACN</name>
<comment type="caution">
    <text evidence="1">The sequence shown here is derived from an EMBL/GenBank/DDBJ whole genome shotgun (WGS) entry which is preliminary data.</text>
</comment>
<accession>A0AAN9LX88</accession>
<proteinExistence type="predicted"/>
<dbReference type="Proteomes" id="UP001374584">
    <property type="component" value="Unassembled WGS sequence"/>
</dbReference>
<protein>
    <submittedName>
        <fullName evidence="1">Uncharacterized protein</fullName>
    </submittedName>
</protein>
<sequence>MFSPQKRGKNQFLLISCRKNEKKKNSKQEDGAPRTTAILSESKLAGGMCHEYPAQAPRLLKMSSFTKDLRGNKKKSLSLLNLWNLTKLVAID</sequence>
<dbReference type="EMBL" id="JAYMYR010000009">
    <property type="protein sequence ID" value="KAK7341803.1"/>
    <property type="molecule type" value="Genomic_DNA"/>
</dbReference>
<keyword evidence="2" id="KW-1185">Reference proteome</keyword>
<organism evidence="1 2">
    <name type="scientific">Phaseolus coccineus</name>
    <name type="common">Scarlet runner bean</name>
    <name type="synonym">Phaseolus multiflorus</name>
    <dbReference type="NCBI Taxonomy" id="3886"/>
    <lineage>
        <taxon>Eukaryota</taxon>
        <taxon>Viridiplantae</taxon>
        <taxon>Streptophyta</taxon>
        <taxon>Embryophyta</taxon>
        <taxon>Tracheophyta</taxon>
        <taxon>Spermatophyta</taxon>
        <taxon>Magnoliopsida</taxon>
        <taxon>eudicotyledons</taxon>
        <taxon>Gunneridae</taxon>
        <taxon>Pentapetalae</taxon>
        <taxon>rosids</taxon>
        <taxon>fabids</taxon>
        <taxon>Fabales</taxon>
        <taxon>Fabaceae</taxon>
        <taxon>Papilionoideae</taxon>
        <taxon>50 kb inversion clade</taxon>
        <taxon>NPAAA clade</taxon>
        <taxon>indigoferoid/millettioid clade</taxon>
        <taxon>Phaseoleae</taxon>
        <taxon>Phaseolus</taxon>
    </lineage>
</organism>
<reference evidence="1 2" key="1">
    <citation type="submission" date="2024-01" db="EMBL/GenBank/DDBJ databases">
        <title>The genomes of 5 underutilized Papilionoideae crops provide insights into root nodulation and disease resistanc.</title>
        <authorList>
            <person name="Jiang F."/>
        </authorList>
    </citation>
    <scope>NUCLEOTIDE SEQUENCE [LARGE SCALE GENOMIC DNA]</scope>
    <source>
        <strain evidence="1">JINMINGXINNONG_FW02</strain>
        <tissue evidence="1">Leaves</tissue>
    </source>
</reference>
<gene>
    <name evidence="1" type="ORF">VNO80_24742</name>
</gene>
<evidence type="ECO:0000313" key="1">
    <source>
        <dbReference type="EMBL" id="KAK7341803.1"/>
    </source>
</evidence>
<evidence type="ECO:0000313" key="2">
    <source>
        <dbReference type="Proteomes" id="UP001374584"/>
    </source>
</evidence>